<dbReference type="GO" id="GO:0016747">
    <property type="term" value="F:acyltransferase activity, transferring groups other than amino-acyl groups"/>
    <property type="evidence" value="ECO:0007669"/>
    <property type="project" value="InterPro"/>
</dbReference>
<proteinExistence type="predicted"/>
<evidence type="ECO:0000313" key="2">
    <source>
        <dbReference type="EMBL" id="TQJ00596.1"/>
    </source>
</evidence>
<dbReference type="Gene3D" id="3.40.630.30">
    <property type="match status" value="1"/>
</dbReference>
<protein>
    <recommendedName>
        <fullName evidence="1">N-acetyltransferase domain-containing protein</fullName>
    </recommendedName>
</protein>
<comment type="caution">
    <text evidence="2">The sequence shown here is derived from an EMBL/GenBank/DDBJ whole genome shotgun (WGS) entry which is preliminary data.</text>
</comment>
<evidence type="ECO:0000259" key="1">
    <source>
        <dbReference type="PROSITE" id="PS51186"/>
    </source>
</evidence>
<evidence type="ECO:0000313" key="3">
    <source>
        <dbReference type="Proteomes" id="UP000320876"/>
    </source>
</evidence>
<dbReference type="RefSeq" id="WP_141995505.1">
    <property type="nucleotide sequence ID" value="NZ_VFML01000001.1"/>
</dbReference>
<dbReference type="InterPro" id="IPR000182">
    <property type="entry name" value="GNAT_dom"/>
</dbReference>
<dbReference type="OrthoDB" id="4942342at2"/>
<dbReference type="PROSITE" id="PS51186">
    <property type="entry name" value="GNAT"/>
    <property type="match status" value="1"/>
</dbReference>
<reference evidence="2 3" key="1">
    <citation type="submission" date="2019-06" db="EMBL/GenBank/DDBJ databases">
        <title>Sequencing the genomes of 1000 actinobacteria strains.</title>
        <authorList>
            <person name="Klenk H.-P."/>
        </authorList>
    </citation>
    <scope>NUCLEOTIDE SEQUENCE [LARGE SCALE GENOMIC DNA]</scope>
    <source>
        <strain evidence="2 3">DSM 45679</strain>
    </source>
</reference>
<dbReference type="AlphaFoldDB" id="A0A542DC01"/>
<accession>A0A542DC01</accession>
<dbReference type="InterPro" id="IPR016181">
    <property type="entry name" value="Acyl_CoA_acyltransferase"/>
</dbReference>
<gene>
    <name evidence="2" type="ORF">FB471_0230</name>
</gene>
<name>A0A542DC01_AMYCI</name>
<sequence>MSSEVRSAEWALHRRAASACVAAREAAVAGDFHAWEQEGVLAVSVTDSSLDFLSTLSGIGRETVPVAIDLVRRSVRNGVRPTVVVSTELGEEMETALRAGGLVRAGDRLLALRRLDTTPGSTSGADQGVVPVAGNGAALDAFLAILLAGYGVDGVVAAFIEAEHRLPIMRRFLVLERTVPIAAAAMTIHGEVAVLGGASTLREYRGRGAQSRLLRHRLRVAAEAGCGLAVATAGPESVSAANLRRAGFRLHRRSAWTRA</sequence>
<organism evidence="2 3">
    <name type="scientific">Amycolatopsis cihanbeyliensis</name>
    <dbReference type="NCBI Taxonomy" id="1128664"/>
    <lineage>
        <taxon>Bacteria</taxon>
        <taxon>Bacillati</taxon>
        <taxon>Actinomycetota</taxon>
        <taxon>Actinomycetes</taxon>
        <taxon>Pseudonocardiales</taxon>
        <taxon>Pseudonocardiaceae</taxon>
        <taxon>Amycolatopsis</taxon>
    </lineage>
</organism>
<dbReference type="SUPFAM" id="SSF55729">
    <property type="entry name" value="Acyl-CoA N-acyltransferases (Nat)"/>
    <property type="match status" value="1"/>
</dbReference>
<dbReference type="Proteomes" id="UP000320876">
    <property type="component" value="Unassembled WGS sequence"/>
</dbReference>
<feature type="domain" description="N-acetyltransferase" evidence="1">
    <location>
        <begin position="127"/>
        <end position="259"/>
    </location>
</feature>
<keyword evidence="3" id="KW-1185">Reference proteome</keyword>
<dbReference type="Pfam" id="PF00583">
    <property type="entry name" value="Acetyltransf_1"/>
    <property type="match status" value="1"/>
</dbReference>
<dbReference type="EMBL" id="VFML01000001">
    <property type="protein sequence ID" value="TQJ00596.1"/>
    <property type="molecule type" value="Genomic_DNA"/>
</dbReference>